<accession>K0K7J3</accession>
<dbReference type="PATRIC" id="fig|1179773.3.peg.5647"/>
<dbReference type="AlphaFoldDB" id="K0K7J3"/>
<dbReference type="BioCyc" id="SESP1179773:BN6_RS27040-MONOMER"/>
<keyword evidence="2" id="KW-1185">Reference proteome</keyword>
<proteinExistence type="predicted"/>
<evidence type="ECO:0000313" key="1">
    <source>
        <dbReference type="EMBL" id="CCH32864.1"/>
    </source>
</evidence>
<name>K0K7J3_SACES</name>
<dbReference type="EMBL" id="HE804045">
    <property type="protein sequence ID" value="CCH32864.1"/>
    <property type="molecule type" value="Genomic_DNA"/>
</dbReference>
<protein>
    <submittedName>
        <fullName evidence="1">Uncharacterized protein</fullName>
    </submittedName>
</protein>
<dbReference type="Proteomes" id="UP000006281">
    <property type="component" value="Chromosome"/>
</dbReference>
<dbReference type="RefSeq" id="WP_015102976.1">
    <property type="nucleotide sequence ID" value="NC_019673.1"/>
</dbReference>
<dbReference type="KEGG" id="sesp:BN6_56050"/>
<dbReference type="HOGENOM" id="CLU_2571798_0_0_11"/>
<organism evidence="1 2">
    <name type="scientific">Saccharothrix espanaensis (strain ATCC 51144 / DSM 44229 / JCM 9112 / NBRC 15066 / NRRL 15764)</name>
    <dbReference type="NCBI Taxonomy" id="1179773"/>
    <lineage>
        <taxon>Bacteria</taxon>
        <taxon>Bacillati</taxon>
        <taxon>Actinomycetota</taxon>
        <taxon>Actinomycetes</taxon>
        <taxon>Pseudonocardiales</taxon>
        <taxon>Pseudonocardiaceae</taxon>
        <taxon>Saccharothrix</taxon>
    </lineage>
</organism>
<sequence length="81" mass="9310">MAHTYELPDLPDGWSRARIGQVVVRTRAAEHLTFEELVEREVRSSVELGDPRQRAELEADIRADFRRRVDQYSRGCPVTSG</sequence>
<gene>
    <name evidence="1" type="ordered locus">BN6_56050</name>
</gene>
<reference evidence="1 2" key="1">
    <citation type="journal article" date="2012" name="BMC Genomics">
        <title>Complete genome sequence of Saccharothrix espanaensis DSM 44229T and comparison to the other completely sequenced Pseudonocardiaceae.</title>
        <authorList>
            <person name="Strobel T."/>
            <person name="Al-Dilaimi A."/>
            <person name="Blom J."/>
            <person name="Gessner A."/>
            <person name="Kalinowski J."/>
            <person name="Luzhetska M."/>
            <person name="Puhler A."/>
            <person name="Szczepanowski R."/>
            <person name="Bechthold A."/>
            <person name="Ruckert C."/>
        </authorList>
    </citation>
    <scope>NUCLEOTIDE SEQUENCE [LARGE SCALE GENOMIC DNA]</scope>
    <source>
        <strain evidence="2">ATCC 51144 / DSM 44229 / JCM 9112 / NBRC 15066 / NRRL 15764</strain>
    </source>
</reference>
<evidence type="ECO:0000313" key="2">
    <source>
        <dbReference type="Proteomes" id="UP000006281"/>
    </source>
</evidence>